<gene>
    <name evidence="2" type="ORF">GCM10010218_21100</name>
</gene>
<dbReference type="Proteomes" id="UP000638313">
    <property type="component" value="Unassembled WGS sequence"/>
</dbReference>
<feature type="region of interest" description="Disordered" evidence="1">
    <location>
        <begin position="41"/>
        <end position="77"/>
    </location>
</feature>
<feature type="compositionally biased region" description="Low complexity" evidence="1">
    <location>
        <begin position="41"/>
        <end position="55"/>
    </location>
</feature>
<reference evidence="2" key="1">
    <citation type="journal article" date="2014" name="Int. J. Syst. Evol. Microbiol.">
        <title>Complete genome sequence of Corynebacterium casei LMG S-19264T (=DSM 44701T), isolated from a smear-ripened cheese.</title>
        <authorList>
            <consortium name="US DOE Joint Genome Institute (JGI-PGF)"/>
            <person name="Walter F."/>
            <person name="Albersmeier A."/>
            <person name="Kalinowski J."/>
            <person name="Ruckert C."/>
        </authorList>
    </citation>
    <scope>NUCLEOTIDE SEQUENCE</scope>
    <source>
        <strain evidence="2">JCM 4059</strain>
    </source>
</reference>
<comment type="caution">
    <text evidence="2">The sequence shown here is derived from an EMBL/GenBank/DDBJ whole genome shotgun (WGS) entry which is preliminary data.</text>
</comment>
<evidence type="ECO:0000313" key="3">
    <source>
        <dbReference type="Proteomes" id="UP000638313"/>
    </source>
</evidence>
<reference evidence="2" key="2">
    <citation type="submission" date="2020-09" db="EMBL/GenBank/DDBJ databases">
        <authorList>
            <person name="Sun Q."/>
            <person name="Ohkuma M."/>
        </authorList>
    </citation>
    <scope>NUCLEOTIDE SEQUENCE</scope>
    <source>
        <strain evidence="2">JCM 4059</strain>
    </source>
</reference>
<protein>
    <submittedName>
        <fullName evidence="2">Uncharacterized protein</fullName>
    </submittedName>
</protein>
<accession>A0A919B151</accession>
<proteinExistence type="predicted"/>
<evidence type="ECO:0000313" key="2">
    <source>
        <dbReference type="EMBL" id="GHF39607.1"/>
    </source>
</evidence>
<sequence length="102" mass="10307">MSSITFLPILRAGRGPGRVRPRADGGCRQSPCAQRILAGGARAGAAALPSPAGAPAAPPRTDTPRADACAASARDGPSIRKLWHVTGRAATWGSPTGGRGRK</sequence>
<organism evidence="2 3">
    <name type="scientific">Streptomyces mashuensis</name>
    <dbReference type="NCBI Taxonomy" id="33904"/>
    <lineage>
        <taxon>Bacteria</taxon>
        <taxon>Bacillati</taxon>
        <taxon>Actinomycetota</taxon>
        <taxon>Actinomycetes</taxon>
        <taxon>Kitasatosporales</taxon>
        <taxon>Streptomycetaceae</taxon>
        <taxon>Streptomyces</taxon>
    </lineage>
</organism>
<dbReference type="AlphaFoldDB" id="A0A919B151"/>
<evidence type="ECO:0000256" key="1">
    <source>
        <dbReference type="SAM" id="MobiDB-lite"/>
    </source>
</evidence>
<dbReference type="EMBL" id="BNBD01000003">
    <property type="protein sequence ID" value="GHF39607.1"/>
    <property type="molecule type" value="Genomic_DNA"/>
</dbReference>
<keyword evidence="3" id="KW-1185">Reference proteome</keyword>
<name>A0A919B151_9ACTN</name>